<keyword evidence="3" id="KW-0731">Sigma factor</keyword>
<evidence type="ECO:0000256" key="3">
    <source>
        <dbReference type="ARBA" id="ARBA00023082"/>
    </source>
</evidence>
<dbReference type="Pfam" id="PF04542">
    <property type="entry name" value="Sigma70_r2"/>
    <property type="match status" value="1"/>
</dbReference>
<protein>
    <submittedName>
        <fullName evidence="7">RNA polymerase subunit sigma</fullName>
    </submittedName>
</protein>
<dbReference type="GO" id="GO:0006352">
    <property type="term" value="P:DNA-templated transcription initiation"/>
    <property type="evidence" value="ECO:0007669"/>
    <property type="project" value="InterPro"/>
</dbReference>
<keyword evidence="8" id="KW-1185">Reference proteome</keyword>
<comment type="similarity">
    <text evidence="1">Belongs to the sigma-70 factor family. ECF subfamily.</text>
</comment>
<organism evidence="7 8">
    <name type="scientific">Idiomarina tyrosinivorans</name>
    <dbReference type="NCBI Taxonomy" id="1445662"/>
    <lineage>
        <taxon>Bacteria</taxon>
        <taxon>Pseudomonadati</taxon>
        <taxon>Pseudomonadota</taxon>
        <taxon>Gammaproteobacteria</taxon>
        <taxon>Alteromonadales</taxon>
        <taxon>Idiomarinaceae</taxon>
        <taxon>Idiomarina</taxon>
    </lineage>
</organism>
<comment type="caution">
    <text evidence="7">The sequence shown here is derived from an EMBL/GenBank/DDBJ whole genome shotgun (WGS) entry which is preliminary data.</text>
</comment>
<dbReference type="InterPro" id="IPR013249">
    <property type="entry name" value="RNA_pol_sigma70_r4_t2"/>
</dbReference>
<dbReference type="Gene3D" id="1.10.10.10">
    <property type="entry name" value="Winged helix-like DNA-binding domain superfamily/Winged helix DNA-binding domain"/>
    <property type="match status" value="1"/>
</dbReference>
<dbReference type="PANTHER" id="PTHR43133:SF51">
    <property type="entry name" value="RNA POLYMERASE SIGMA FACTOR"/>
    <property type="match status" value="1"/>
</dbReference>
<dbReference type="Gene3D" id="1.10.1740.10">
    <property type="match status" value="1"/>
</dbReference>
<dbReference type="InterPro" id="IPR007627">
    <property type="entry name" value="RNA_pol_sigma70_r2"/>
</dbReference>
<gene>
    <name evidence="7" type="ORF">CWI84_04900</name>
</gene>
<dbReference type="EMBL" id="PIQH01000004">
    <property type="protein sequence ID" value="RUO80405.1"/>
    <property type="molecule type" value="Genomic_DNA"/>
</dbReference>
<accession>A0A432ZR50</accession>
<reference evidence="7 8" key="1">
    <citation type="journal article" date="2011" name="Front. Microbiol.">
        <title>Genomic signatures of strain selection and enhancement in Bacillus atrophaeus var. globigii, a historical biowarfare simulant.</title>
        <authorList>
            <person name="Gibbons H.S."/>
            <person name="Broomall S.M."/>
            <person name="McNew L.A."/>
            <person name="Daligault H."/>
            <person name="Chapman C."/>
            <person name="Bruce D."/>
            <person name="Karavis M."/>
            <person name="Krepps M."/>
            <person name="McGregor P.A."/>
            <person name="Hong C."/>
            <person name="Park K.H."/>
            <person name="Akmal A."/>
            <person name="Feldman A."/>
            <person name="Lin J.S."/>
            <person name="Chang W.E."/>
            <person name="Higgs B.W."/>
            <person name="Demirev P."/>
            <person name="Lindquist J."/>
            <person name="Liem A."/>
            <person name="Fochler E."/>
            <person name="Read T.D."/>
            <person name="Tapia R."/>
            <person name="Johnson S."/>
            <person name="Bishop-Lilly K.A."/>
            <person name="Detter C."/>
            <person name="Han C."/>
            <person name="Sozhamannan S."/>
            <person name="Rosenzweig C.N."/>
            <person name="Skowronski E.W."/>
        </authorList>
    </citation>
    <scope>NUCLEOTIDE SEQUENCE [LARGE SCALE GENOMIC DNA]</scope>
    <source>
        <strain evidence="7 8">CC-PW-9</strain>
    </source>
</reference>
<keyword evidence="4" id="KW-0804">Transcription</keyword>
<dbReference type="RefSeq" id="WP_126841462.1">
    <property type="nucleotide sequence ID" value="NZ_PIQH01000004.1"/>
</dbReference>
<dbReference type="GO" id="GO:0016987">
    <property type="term" value="F:sigma factor activity"/>
    <property type="evidence" value="ECO:0007669"/>
    <property type="project" value="UniProtKB-KW"/>
</dbReference>
<dbReference type="NCBIfam" id="TIGR02937">
    <property type="entry name" value="sigma70-ECF"/>
    <property type="match status" value="1"/>
</dbReference>
<sequence length="168" mass="19625">MDQTAAFNALVRAYHSDLYRYAYWLSHDAAIAEDCVQETFVRAWRNWQQLRDQSKVKAWLLTILRREHARIYQRQPQAEHLDVDEMTFPAPEPHDDTQVQQLRSLIAQLPLEYREPLLMQLVVGLSGEQIGEVLGLEKNAVMVRLHRAREKLKQMANVQFPASQQESS</sequence>
<dbReference type="SUPFAM" id="SSF88659">
    <property type="entry name" value="Sigma3 and sigma4 domains of RNA polymerase sigma factors"/>
    <property type="match status" value="1"/>
</dbReference>
<name>A0A432ZR50_9GAMM</name>
<evidence type="ECO:0000313" key="8">
    <source>
        <dbReference type="Proteomes" id="UP000287996"/>
    </source>
</evidence>
<dbReference type="CDD" id="cd06171">
    <property type="entry name" value="Sigma70_r4"/>
    <property type="match status" value="1"/>
</dbReference>
<evidence type="ECO:0000313" key="7">
    <source>
        <dbReference type="EMBL" id="RUO80405.1"/>
    </source>
</evidence>
<evidence type="ECO:0000259" key="6">
    <source>
        <dbReference type="Pfam" id="PF08281"/>
    </source>
</evidence>
<feature type="domain" description="RNA polymerase sigma factor 70 region 4 type 2" evidence="6">
    <location>
        <begin position="100"/>
        <end position="152"/>
    </location>
</feature>
<dbReference type="Proteomes" id="UP000287996">
    <property type="component" value="Unassembled WGS sequence"/>
</dbReference>
<dbReference type="Pfam" id="PF08281">
    <property type="entry name" value="Sigma70_r4_2"/>
    <property type="match status" value="1"/>
</dbReference>
<dbReference type="PANTHER" id="PTHR43133">
    <property type="entry name" value="RNA POLYMERASE ECF-TYPE SIGMA FACTO"/>
    <property type="match status" value="1"/>
</dbReference>
<dbReference type="AlphaFoldDB" id="A0A432ZR50"/>
<dbReference type="GO" id="GO:0003677">
    <property type="term" value="F:DNA binding"/>
    <property type="evidence" value="ECO:0007669"/>
    <property type="project" value="InterPro"/>
</dbReference>
<feature type="domain" description="RNA polymerase sigma-70 region 2" evidence="5">
    <location>
        <begin position="10"/>
        <end position="68"/>
    </location>
</feature>
<proteinExistence type="inferred from homology"/>
<evidence type="ECO:0000256" key="2">
    <source>
        <dbReference type="ARBA" id="ARBA00023015"/>
    </source>
</evidence>
<dbReference type="SUPFAM" id="SSF88946">
    <property type="entry name" value="Sigma2 domain of RNA polymerase sigma factors"/>
    <property type="match status" value="1"/>
</dbReference>
<dbReference type="InterPro" id="IPR014284">
    <property type="entry name" value="RNA_pol_sigma-70_dom"/>
</dbReference>
<evidence type="ECO:0000259" key="5">
    <source>
        <dbReference type="Pfam" id="PF04542"/>
    </source>
</evidence>
<dbReference type="InterPro" id="IPR013324">
    <property type="entry name" value="RNA_pol_sigma_r3/r4-like"/>
</dbReference>
<dbReference type="InterPro" id="IPR036388">
    <property type="entry name" value="WH-like_DNA-bd_sf"/>
</dbReference>
<evidence type="ECO:0000256" key="4">
    <source>
        <dbReference type="ARBA" id="ARBA00023163"/>
    </source>
</evidence>
<keyword evidence="2" id="KW-0805">Transcription regulation</keyword>
<dbReference type="InterPro" id="IPR013325">
    <property type="entry name" value="RNA_pol_sigma_r2"/>
</dbReference>
<dbReference type="InterPro" id="IPR039425">
    <property type="entry name" value="RNA_pol_sigma-70-like"/>
</dbReference>
<evidence type="ECO:0000256" key="1">
    <source>
        <dbReference type="ARBA" id="ARBA00010641"/>
    </source>
</evidence>
<dbReference type="OrthoDB" id="9803470at2"/>